<dbReference type="GO" id="GO:0015774">
    <property type="term" value="P:polysaccharide transport"/>
    <property type="evidence" value="ECO:0007669"/>
    <property type="project" value="UniProtKB-KW"/>
</dbReference>
<keyword evidence="10 11" id="KW-0472">Membrane</keyword>
<dbReference type="RefSeq" id="WP_089272700.1">
    <property type="nucleotide sequence ID" value="NZ_FZNN01000018.1"/>
</dbReference>
<evidence type="ECO:0000256" key="1">
    <source>
        <dbReference type="ARBA" id="ARBA00004651"/>
    </source>
</evidence>
<evidence type="ECO:0000256" key="8">
    <source>
        <dbReference type="ARBA" id="ARBA00022989"/>
    </source>
</evidence>
<evidence type="ECO:0000256" key="11">
    <source>
        <dbReference type="RuleBase" id="RU361157"/>
    </source>
</evidence>
<evidence type="ECO:0000256" key="5">
    <source>
        <dbReference type="ARBA" id="ARBA00022597"/>
    </source>
</evidence>
<dbReference type="InterPro" id="IPR047817">
    <property type="entry name" value="ABC2_TM_bact-type"/>
</dbReference>
<evidence type="ECO:0000256" key="3">
    <source>
        <dbReference type="ARBA" id="ARBA00022448"/>
    </source>
</evidence>
<feature type="transmembrane region" description="Helical" evidence="11">
    <location>
        <begin position="133"/>
        <end position="152"/>
    </location>
</feature>
<keyword evidence="3 11" id="KW-0813">Transport</keyword>
<evidence type="ECO:0000256" key="9">
    <source>
        <dbReference type="ARBA" id="ARBA00023047"/>
    </source>
</evidence>
<keyword evidence="4 11" id="KW-1003">Cell membrane</keyword>
<dbReference type="AlphaFoldDB" id="A0A238YNS0"/>
<evidence type="ECO:0000313" key="13">
    <source>
        <dbReference type="EMBL" id="SNR72304.1"/>
    </source>
</evidence>
<dbReference type="GO" id="GO:0140359">
    <property type="term" value="F:ABC-type transporter activity"/>
    <property type="evidence" value="ECO:0007669"/>
    <property type="project" value="InterPro"/>
</dbReference>
<feature type="transmembrane region" description="Helical" evidence="11">
    <location>
        <begin position="158"/>
        <end position="184"/>
    </location>
</feature>
<keyword evidence="9" id="KW-0625">Polysaccharide transport</keyword>
<evidence type="ECO:0000259" key="12">
    <source>
        <dbReference type="PROSITE" id="PS51012"/>
    </source>
</evidence>
<dbReference type="GO" id="GO:0015920">
    <property type="term" value="P:lipopolysaccharide transport"/>
    <property type="evidence" value="ECO:0007669"/>
    <property type="project" value="TreeGrafter"/>
</dbReference>
<feature type="transmembrane region" description="Helical" evidence="11">
    <location>
        <begin position="108"/>
        <end position="126"/>
    </location>
</feature>
<sequence length="272" mass="30721">MNQPAPLSLPSQRARPPHRRFVTLRVIVALMLREMSTTYGRSALGYLWAILEPVLGIMLMTLIFSMAFRTPRLGTSFPLFFASGVLPFMAYMDISSKLAASLKFSSKLLFYPGVTFVDAMIARVLLNTMTQILISGLVFIGILVAYDVDVILDIPAIALGFFMALSVAVSVGTLNCYLLSLYPVWERVWAILNRPMFLISCILFTFETIPLPYRDWLWWNPLVHVVGQVRGGIYTTYDHSYVSPLYVFGLSSAMLAFGLLLLRRYHRDIVNI</sequence>
<keyword evidence="5" id="KW-0762">Sugar transport</keyword>
<evidence type="ECO:0000256" key="7">
    <source>
        <dbReference type="ARBA" id="ARBA00022903"/>
    </source>
</evidence>
<comment type="subcellular location">
    <subcellularLocation>
        <location evidence="11">Cell inner membrane</location>
        <topology evidence="11">Multi-pass membrane protein</topology>
    </subcellularLocation>
    <subcellularLocation>
        <location evidence="1">Cell membrane</location>
        <topology evidence="1">Multi-pass membrane protein</topology>
    </subcellularLocation>
</comment>
<keyword evidence="8 11" id="KW-1133">Transmembrane helix</keyword>
<evidence type="ECO:0000256" key="4">
    <source>
        <dbReference type="ARBA" id="ARBA00022475"/>
    </source>
</evidence>
<evidence type="ECO:0000313" key="14">
    <source>
        <dbReference type="Proteomes" id="UP000198417"/>
    </source>
</evidence>
<protein>
    <recommendedName>
        <fullName evidence="11">Transport permease protein</fullName>
    </recommendedName>
</protein>
<accession>A0A238YNS0</accession>
<dbReference type="PANTHER" id="PTHR30413">
    <property type="entry name" value="INNER MEMBRANE TRANSPORT PERMEASE"/>
    <property type="match status" value="1"/>
</dbReference>
<dbReference type="OrthoDB" id="8479094at2"/>
<dbReference type="PANTHER" id="PTHR30413:SF10">
    <property type="entry name" value="CAPSULE POLYSACCHARIDE EXPORT INNER-MEMBRANE PROTEIN CTRC"/>
    <property type="match status" value="1"/>
</dbReference>
<comment type="similarity">
    <text evidence="2 11">Belongs to the ABC-2 integral membrane protein family.</text>
</comment>
<dbReference type="InterPro" id="IPR013525">
    <property type="entry name" value="ABC2_TM"/>
</dbReference>
<evidence type="ECO:0000256" key="2">
    <source>
        <dbReference type="ARBA" id="ARBA00007783"/>
    </source>
</evidence>
<feature type="transmembrane region" description="Helical" evidence="11">
    <location>
        <begin position="77"/>
        <end position="96"/>
    </location>
</feature>
<feature type="transmembrane region" description="Helical" evidence="11">
    <location>
        <begin position="46"/>
        <end position="65"/>
    </location>
</feature>
<proteinExistence type="inferred from homology"/>
<name>A0A238YNS0_9RHOB</name>
<reference evidence="13 14" key="1">
    <citation type="submission" date="2017-06" db="EMBL/GenBank/DDBJ databases">
        <authorList>
            <person name="Kim H.J."/>
            <person name="Triplett B.A."/>
        </authorList>
    </citation>
    <scope>NUCLEOTIDE SEQUENCE [LARGE SCALE GENOMIC DNA]</scope>
    <source>
        <strain evidence="13 14">DSM 29052</strain>
    </source>
</reference>
<dbReference type="PROSITE" id="PS51012">
    <property type="entry name" value="ABC_TM2"/>
    <property type="match status" value="1"/>
</dbReference>
<gene>
    <name evidence="13" type="ORF">SAMN06265370_11845</name>
</gene>
<keyword evidence="6 11" id="KW-0812">Transmembrane</keyword>
<feature type="transmembrane region" description="Helical" evidence="11">
    <location>
        <begin position="196"/>
        <end position="213"/>
    </location>
</feature>
<organism evidence="13 14">
    <name type="scientific">Puniceibacterium sediminis</name>
    <dbReference type="NCBI Taxonomy" id="1608407"/>
    <lineage>
        <taxon>Bacteria</taxon>
        <taxon>Pseudomonadati</taxon>
        <taxon>Pseudomonadota</taxon>
        <taxon>Alphaproteobacteria</taxon>
        <taxon>Rhodobacterales</taxon>
        <taxon>Paracoccaceae</taxon>
        <taxon>Puniceibacterium</taxon>
    </lineage>
</organism>
<dbReference type="InterPro" id="IPR000412">
    <property type="entry name" value="ABC_2_transport"/>
</dbReference>
<evidence type="ECO:0000256" key="10">
    <source>
        <dbReference type="ARBA" id="ARBA00023136"/>
    </source>
</evidence>
<dbReference type="PRINTS" id="PR00164">
    <property type="entry name" value="ABC2TRNSPORT"/>
</dbReference>
<dbReference type="Proteomes" id="UP000198417">
    <property type="component" value="Unassembled WGS sequence"/>
</dbReference>
<feature type="transmembrane region" description="Helical" evidence="11">
    <location>
        <begin position="245"/>
        <end position="262"/>
    </location>
</feature>
<keyword evidence="14" id="KW-1185">Reference proteome</keyword>
<keyword evidence="7" id="KW-0972">Capsule biogenesis/degradation</keyword>
<evidence type="ECO:0000256" key="6">
    <source>
        <dbReference type="ARBA" id="ARBA00022692"/>
    </source>
</evidence>
<dbReference type="GO" id="GO:0043190">
    <property type="term" value="C:ATP-binding cassette (ABC) transporter complex"/>
    <property type="evidence" value="ECO:0007669"/>
    <property type="project" value="InterPro"/>
</dbReference>
<feature type="domain" description="ABC transmembrane type-2" evidence="12">
    <location>
        <begin position="44"/>
        <end position="265"/>
    </location>
</feature>
<dbReference type="Pfam" id="PF01061">
    <property type="entry name" value="ABC2_membrane"/>
    <property type="match status" value="1"/>
</dbReference>
<dbReference type="EMBL" id="FZNN01000018">
    <property type="protein sequence ID" value="SNR72304.1"/>
    <property type="molecule type" value="Genomic_DNA"/>
</dbReference>